<evidence type="ECO:0000256" key="1">
    <source>
        <dbReference type="SAM" id="MobiDB-lite"/>
    </source>
</evidence>
<sequence>MSSPQNTPPPTLPLHSPVSPDDSSPTTLQVWQKMSAQEYKALGLNDDPVRHWVITELYPLYVEAIHANSIPRARAAYVKTTLFDIFEKTWQFKSKNYNIAAFKEASIISGFIILGASSHRPTSLEIHTDSDAERKPRAASAIAMFKREHEAEIVQERDAEAARQAAAGKPPTHQLALYNATLTKMYQGSDASVKAEMEEQARRANQAIDAGPTADDIAKNQKTIDEAIAKKLKSLMGHGWTGHGDMVFFVRAGFVNRDNKIATLCLAVGPKYTVEPYASSREDEETKEFAEYAVKVLSPAPTIEPTLEVDGAGNTVLPKIKTQNTSSQTLRQLLKGYAAITRPEAATACVILVNAEGSQVNVDDASREELIFFYNKIRQLRKAGTEVPVMAGTIKPPGDGQHSGASLPQMSPLPPGDAATFLPDTTLAGAGAGVPISNLPASDTTDVPTTLVNAANFLLDTTFAGAGADTLVSTLPVSGTGSGDPATFLQDTTLAGAGNDIPNVEPVILPAVNVAVETNLDDIQPQLTSSSTLGEHVAHTLPVGKRKRVMVHDDMCAGKSVKRQALMIKEKNVAAEPRRSTRSKAKGPAPTSKPVNKSGNIRGWRGYAAVDEDGNEVNPEEYVA</sequence>
<feature type="compositionally biased region" description="Low complexity" evidence="1">
    <location>
        <begin position="13"/>
        <end position="25"/>
    </location>
</feature>
<feature type="region of interest" description="Disordered" evidence="1">
    <location>
        <begin position="1"/>
        <end position="26"/>
    </location>
</feature>
<comment type="caution">
    <text evidence="2">The sequence shown here is derived from an EMBL/GenBank/DDBJ whole genome shotgun (WGS) entry which is preliminary data.</text>
</comment>
<dbReference type="EMBL" id="JACAZH010000034">
    <property type="protein sequence ID" value="KAF7337354.1"/>
    <property type="molecule type" value="Genomic_DNA"/>
</dbReference>
<protein>
    <submittedName>
        <fullName evidence="2">Uncharacterized protein</fullName>
    </submittedName>
</protein>
<organism evidence="2 3">
    <name type="scientific">Mycena sanguinolenta</name>
    <dbReference type="NCBI Taxonomy" id="230812"/>
    <lineage>
        <taxon>Eukaryota</taxon>
        <taxon>Fungi</taxon>
        <taxon>Dikarya</taxon>
        <taxon>Basidiomycota</taxon>
        <taxon>Agaricomycotina</taxon>
        <taxon>Agaricomycetes</taxon>
        <taxon>Agaricomycetidae</taxon>
        <taxon>Agaricales</taxon>
        <taxon>Marasmiineae</taxon>
        <taxon>Mycenaceae</taxon>
        <taxon>Mycena</taxon>
    </lineage>
</organism>
<evidence type="ECO:0000313" key="3">
    <source>
        <dbReference type="Proteomes" id="UP000623467"/>
    </source>
</evidence>
<name>A0A8H6XBB5_9AGAR</name>
<feature type="compositionally biased region" description="Pro residues" evidence="1">
    <location>
        <begin position="1"/>
        <end position="12"/>
    </location>
</feature>
<feature type="region of interest" description="Disordered" evidence="1">
    <location>
        <begin position="572"/>
        <end position="624"/>
    </location>
</feature>
<accession>A0A8H6XBB5</accession>
<dbReference type="OrthoDB" id="3030933at2759"/>
<reference evidence="2" key="1">
    <citation type="submission" date="2020-05" db="EMBL/GenBank/DDBJ databases">
        <title>Mycena genomes resolve the evolution of fungal bioluminescence.</title>
        <authorList>
            <person name="Tsai I.J."/>
        </authorList>
    </citation>
    <scope>NUCLEOTIDE SEQUENCE</scope>
    <source>
        <strain evidence="2">160909Yilan</strain>
    </source>
</reference>
<dbReference type="Proteomes" id="UP000623467">
    <property type="component" value="Unassembled WGS sequence"/>
</dbReference>
<feature type="compositionally biased region" description="Acidic residues" evidence="1">
    <location>
        <begin position="610"/>
        <end position="624"/>
    </location>
</feature>
<dbReference type="AlphaFoldDB" id="A0A8H6XBB5"/>
<evidence type="ECO:0000313" key="2">
    <source>
        <dbReference type="EMBL" id="KAF7337354.1"/>
    </source>
</evidence>
<keyword evidence="3" id="KW-1185">Reference proteome</keyword>
<gene>
    <name evidence="2" type="ORF">MSAN_02261300</name>
</gene>
<proteinExistence type="predicted"/>